<reference evidence="5" key="1">
    <citation type="journal article" date="2019" name="Int. J. Syst. Evol. Microbiol.">
        <title>The Global Catalogue of Microorganisms (GCM) 10K type strain sequencing project: providing services to taxonomists for standard genome sequencing and annotation.</title>
        <authorList>
            <consortium name="The Broad Institute Genomics Platform"/>
            <consortium name="The Broad Institute Genome Sequencing Center for Infectious Disease"/>
            <person name="Wu L."/>
            <person name="Ma J."/>
        </authorList>
    </citation>
    <scope>NUCLEOTIDE SEQUENCE [LARGE SCALE GENOMIC DNA]</scope>
    <source>
        <strain evidence="5">CCM 8930</strain>
    </source>
</reference>
<evidence type="ECO:0000259" key="3">
    <source>
        <dbReference type="Pfam" id="PF13731"/>
    </source>
</evidence>
<sequence length="237" mass="23797">MKKVIGSLLMSGVLLGTVVAPMIANADTTTENRSGETAVSANFTASTSTVTPVDPTDPNKPSTDGDGNNGATAGGGLSLIYAPKSLDFGSHEIDVLNDQHYAVDTASASTKLWDSNAVLEVSDVRGTNAGWRLTATGDVLTDGTNPAKGATISLPTGNVTSSGTTANGAKAATTPTINLNGSTTGVEVLSAAKDSGAGVTVDQMAPAEINLNIAANTVKAGTYSSKINWTLADLPAE</sequence>
<evidence type="ECO:0000256" key="2">
    <source>
        <dbReference type="SAM" id="SignalP"/>
    </source>
</evidence>
<protein>
    <submittedName>
        <fullName evidence="4">WxL domain-containing protein</fullName>
    </submittedName>
</protein>
<dbReference type="InterPro" id="IPR027994">
    <property type="entry name" value="WxL_dom"/>
</dbReference>
<keyword evidence="2" id="KW-0732">Signal</keyword>
<proteinExistence type="predicted"/>
<evidence type="ECO:0000313" key="4">
    <source>
        <dbReference type="EMBL" id="MFC6201453.1"/>
    </source>
</evidence>
<feature type="compositionally biased region" description="Polar residues" evidence="1">
    <location>
        <begin position="30"/>
        <end position="45"/>
    </location>
</feature>
<organism evidence="4 5">
    <name type="scientific">Lactiplantibacillus nangangensis</name>
    <dbReference type="NCBI Taxonomy" id="2559917"/>
    <lineage>
        <taxon>Bacteria</taxon>
        <taxon>Bacillati</taxon>
        <taxon>Bacillota</taxon>
        <taxon>Bacilli</taxon>
        <taxon>Lactobacillales</taxon>
        <taxon>Lactobacillaceae</taxon>
        <taxon>Lactiplantibacillus</taxon>
    </lineage>
</organism>
<name>A0ABW1SJJ7_9LACO</name>
<gene>
    <name evidence="4" type="ORF">ACFP1L_06150</name>
</gene>
<feature type="compositionally biased region" description="Low complexity" evidence="1">
    <location>
        <begin position="46"/>
        <end position="56"/>
    </location>
</feature>
<dbReference type="EMBL" id="JBHSSE010000015">
    <property type="protein sequence ID" value="MFC6201453.1"/>
    <property type="molecule type" value="Genomic_DNA"/>
</dbReference>
<feature type="domain" description="WxL" evidence="3">
    <location>
        <begin position="31"/>
        <end position="235"/>
    </location>
</feature>
<dbReference type="RefSeq" id="WP_137617353.1">
    <property type="nucleotide sequence ID" value="NZ_BJDI01000024.1"/>
</dbReference>
<feature type="chain" id="PRO_5046046503" evidence="2">
    <location>
        <begin position="27"/>
        <end position="237"/>
    </location>
</feature>
<evidence type="ECO:0000313" key="5">
    <source>
        <dbReference type="Proteomes" id="UP001596171"/>
    </source>
</evidence>
<keyword evidence="5" id="KW-1185">Reference proteome</keyword>
<comment type="caution">
    <text evidence="4">The sequence shown here is derived from an EMBL/GenBank/DDBJ whole genome shotgun (WGS) entry which is preliminary data.</text>
</comment>
<dbReference type="Pfam" id="PF13731">
    <property type="entry name" value="WxL"/>
    <property type="match status" value="1"/>
</dbReference>
<feature type="signal peptide" evidence="2">
    <location>
        <begin position="1"/>
        <end position="26"/>
    </location>
</feature>
<evidence type="ECO:0000256" key="1">
    <source>
        <dbReference type="SAM" id="MobiDB-lite"/>
    </source>
</evidence>
<dbReference type="Proteomes" id="UP001596171">
    <property type="component" value="Unassembled WGS sequence"/>
</dbReference>
<accession>A0ABW1SJJ7</accession>
<feature type="region of interest" description="Disordered" evidence="1">
    <location>
        <begin position="30"/>
        <end position="71"/>
    </location>
</feature>